<dbReference type="EMBL" id="KE525343">
    <property type="protein sequence ID" value="KFB49135.1"/>
    <property type="molecule type" value="Genomic_DNA"/>
</dbReference>
<reference evidence="3" key="2">
    <citation type="submission" date="2020-05" db="UniProtKB">
        <authorList>
            <consortium name="EnsemblMetazoa"/>
        </authorList>
    </citation>
    <scope>IDENTIFICATION</scope>
</reference>
<keyword evidence="4" id="KW-1185">Reference proteome</keyword>
<dbReference type="EnsemblMetazoa" id="ASIC017290-RA">
    <property type="protein sequence ID" value="ASIC017290-PA"/>
    <property type="gene ID" value="ASIC017290"/>
</dbReference>
<dbReference type="VEuPathDB" id="VectorBase:ASIC017290"/>
<dbReference type="Proteomes" id="UP000030765">
    <property type="component" value="Unassembled WGS sequence"/>
</dbReference>
<dbReference type="EMBL" id="ATLV01023414">
    <property type="status" value="NOT_ANNOTATED_CDS"/>
    <property type="molecule type" value="Genomic_DNA"/>
</dbReference>
<evidence type="ECO:0000256" key="1">
    <source>
        <dbReference type="SAM" id="MobiDB-lite"/>
    </source>
</evidence>
<evidence type="ECO:0000313" key="2">
    <source>
        <dbReference type="EMBL" id="KFB49135.1"/>
    </source>
</evidence>
<evidence type="ECO:0000313" key="4">
    <source>
        <dbReference type="Proteomes" id="UP000030765"/>
    </source>
</evidence>
<sequence length="70" mass="7696">MNAEQQSIFTRRIDRSNKVFPSPAVDGVKRGQNRKLPDRPSTSDVDGSKPGLIALRSREESSSKRQLAGA</sequence>
<name>A0A084WFZ1_ANOSI</name>
<evidence type="ECO:0000313" key="3">
    <source>
        <dbReference type="EnsemblMetazoa" id="ASIC017290-PA"/>
    </source>
</evidence>
<organism evidence="2">
    <name type="scientific">Anopheles sinensis</name>
    <name type="common">Mosquito</name>
    <dbReference type="NCBI Taxonomy" id="74873"/>
    <lineage>
        <taxon>Eukaryota</taxon>
        <taxon>Metazoa</taxon>
        <taxon>Ecdysozoa</taxon>
        <taxon>Arthropoda</taxon>
        <taxon>Hexapoda</taxon>
        <taxon>Insecta</taxon>
        <taxon>Pterygota</taxon>
        <taxon>Neoptera</taxon>
        <taxon>Endopterygota</taxon>
        <taxon>Diptera</taxon>
        <taxon>Nematocera</taxon>
        <taxon>Culicoidea</taxon>
        <taxon>Culicidae</taxon>
        <taxon>Anophelinae</taxon>
        <taxon>Anopheles</taxon>
    </lineage>
</organism>
<gene>
    <name evidence="2" type="ORF">ZHAS_00017290</name>
</gene>
<reference evidence="2 4" key="1">
    <citation type="journal article" date="2014" name="BMC Genomics">
        <title>Genome sequence of Anopheles sinensis provides insight into genetics basis of mosquito competence for malaria parasites.</title>
        <authorList>
            <person name="Zhou D."/>
            <person name="Zhang D."/>
            <person name="Ding G."/>
            <person name="Shi L."/>
            <person name="Hou Q."/>
            <person name="Ye Y."/>
            <person name="Xu Y."/>
            <person name="Zhou H."/>
            <person name="Xiong C."/>
            <person name="Li S."/>
            <person name="Yu J."/>
            <person name="Hong S."/>
            <person name="Yu X."/>
            <person name="Zou P."/>
            <person name="Chen C."/>
            <person name="Chang X."/>
            <person name="Wang W."/>
            <person name="Lv Y."/>
            <person name="Sun Y."/>
            <person name="Ma L."/>
            <person name="Shen B."/>
            <person name="Zhu C."/>
        </authorList>
    </citation>
    <scope>NUCLEOTIDE SEQUENCE [LARGE SCALE GENOMIC DNA]</scope>
</reference>
<accession>A0A084WFZ1</accession>
<feature type="region of interest" description="Disordered" evidence="1">
    <location>
        <begin position="1"/>
        <end position="70"/>
    </location>
</feature>
<protein>
    <submittedName>
        <fullName evidence="2 3">Uncharacterized protein</fullName>
    </submittedName>
</protein>
<proteinExistence type="predicted"/>
<dbReference type="AlphaFoldDB" id="A0A084WFZ1"/>